<dbReference type="PANTHER" id="PTHR33428:SF14">
    <property type="entry name" value="CARBOXYLESTERASE TYPE B DOMAIN-CONTAINING PROTEIN"/>
    <property type="match status" value="1"/>
</dbReference>
<dbReference type="Proteomes" id="UP000234752">
    <property type="component" value="Chromosome eg_1"/>
</dbReference>
<protein>
    <submittedName>
        <fullName evidence="1">Uncharacterized protein</fullName>
    </submittedName>
</protein>
<dbReference type="AlphaFoldDB" id="A0A2K9N7B4"/>
<dbReference type="KEGG" id="ncb:C0V82_01280"/>
<name>A0A2K9N7B4_9PROT</name>
<organism evidence="1 2">
    <name type="scientific">Niveispirillum cyanobacteriorum</name>
    <dbReference type="NCBI Taxonomy" id="1612173"/>
    <lineage>
        <taxon>Bacteria</taxon>
        <taxon>Pseudomonadati</taxon>
        <taxon>Pseudomonadota</taxon>
        <taxon>Alphaproteobacteria</taxon>
        <taxon>Rhodospirillales</taxon>
        <taxon>Azospirillaceae</taxon>
        <taxon>Niveispirillum</taxon>
    </lineage>
</organism>
<dbReference type="PANTHER" id="PTHR33428">
    <property type="entry name" value="CHLOROPHYLLASE-2, CHLOROPLASTIC"/>
    <property type="match status" value="1"/>
</dbReference>
<accession>A0A2K9N7B4</accession>
<proteinExistence type="predicted"/>
<gene>
    <name evidence="1" type="ORF">C0V82_01280</name>
</gene>
<dbReference type="Gene3D" id="3.40.50.1820">
    <property type="entry name" value="alpha/beta hydrolase"/>
    <property type="match status" value="1"/>
</dbReference>
<dbReference type="SUPFAM" id="SSF53474">
    <property type="entry name" value="alpha/beta-Hydrolases"/>
    <property type="match status" value="1"/>
</dbReference>
<reference evidence="1 2" key="1">
    <citation type="submission" date="2017-12" db="EMBL/GenBank/DDBJ databases">
        <title>Genomes of bacteria within cyanobacterial aggregates.</title>
        <authorList>
            <person name="Cai H."/>
        </authorList>
    </citation>
    <scope>NUCLEOTIDE SEQUENCE [LARGE SCALE GENOMIC DNA]</scope>
    <source>
        <strain evidence="1 2">TH16</strain>
    </source>
</reference>
<keyword evidence="2" id="KW-1185">Reference proteome</keyword>
<dbReference type="InterPro" id="IPR029058">
    <property type="entry name" value="AB_hydrolase_fold"/>
</dbReference>
<sequence>MKRAVAALLALAIGAATPLWASAVGQGTADAGSPTAPLERRVLFLGDRELANWRKADPSFFTAPLFKHAGSFDLGGRKQLDLATLIAGHRPHVIYFLADRLSNAGDAVDRAKEQLTLLLQTARAQGAVVILARAVAYGGASAAADDALAAWMQQLAQDGQAIYSDPNRIDFHPDLRLKKPADLAMSTNGIRGALDSAFRFTPGIPAEQQFGRLMQAFEATPYDEGSGPFRAIAGIDPALPTHSFYRPANLPLFEKQRLPVLIFGNGGCADDAANARPLLTEIASHGYLVITLGQLKSGPGGLSAYPDLLKLDNPPPGRGTSAADMKAAIDWVEKVAASKEGWGRYVDAARIAVSGWSCGGLQALANSPDPRVKATIIFNSGLFGADGPGMPGMDVPKSTLDQLHAPVLYLLGGPTDVAYGNGTDDFGRISKVSAYLLSREVGHSGTFWQPHGGVWAQAARLWLDWRLKGDAKAAAAFDGKDCGLCADPSWTIQRRGPTDAR</sequence>
<dbReference type="EMBL" id="CP025611">
    <property type="protein sequence ID" value="AUN29031.1"/>
    <property type="molecule type" value="Genomic_DNA"/>
</dbReference>
<dbReference type="RefSeq" id="WP_102110781.1">
    <property type="nucleotide sequence ID" value="NZ_BMGN01000004.1"/>
</dbReference>
<evidence type="ECO:0000313" key="1">
    <source>
        <dbReference type="EMBL" id="AUN29031.1"/>
    </source>
</evidence>
<evidence type="ECO:0000313" key="2">
    <source>
        <dbReference type="Proteomes" id="UP000234752"/>
    </source>
</evidence>
<dbReference type="OrthoDB" id="217645at2"/>